<evidence type="ECO:0000313" key="3">
    <source>
        <dbReference type="Proteomes" id="UP000007800"/>
    </source>
</evidence>
<dbReference type="EMBL" id="GG673921">
    <property type="protein sequence ID" value="EER14784.1"/>
    <property type="molecule type" value="Genomic_DNA"/>
</dbReference>
<dbReference type="Proteomes" id="UP000007800">
    <property type="component" value="Unassembled WGS sequence"/>
</dbReference>
<gene>
    <name evidence="2" type="ORF">Pmar_PMAR015329</name>
</gene>
<accession>C5KLB1</accession>
<evidence type="ECO:0000256" key="1">
    <source>
        <dbReference type="SAM" id="SignalP"/>
    </source>
</evidence>
<evidence type="ECO:0000313" key="2">
    <source>
        <dbReference type="EMBL" id="EER14784.1"/>
    </source>
</evidence>
<reference evidence="2 3" key="1">
    <citation type="submission" date="2008-07" db="EMBL/GenBank/DDBJ databases">
        <authorList>
            <person name="El-Sayed N."/>
            <person name="Caler E."/>
            <person name="Inman J."/>
            <person name="Amedeo P."/>
            <person name="Hass B."/>
            <person name="Wortman J."/>
        </authorList>
    </citation>
    <scope>NUCLEOTIDE SEQUENCE [LARGE SCALE GENOMIC DNA]</scope>
    <source>
        <strain evidence="3">ATCC 50983 / TXsc</strain>
    </source>
</reference>
<dbReference type="RefSeq" id="XP_002782988.1">
    <property type="nucleotide sequence ID" value="XM_002782942.1"/>
</dbReference>
<keyword evidence="3" id="KW-1185">Reference proteome</keyword>
<sequence length="220" mass="22707">MSFYILLSVLLSACFTTETVGLVFPPDVVENLKFTRAPTGTKAEPPMATQTTPSPTINLNLIEGIDLGTYDVDVTVTETKTSVVVESTPAPTLDPSFFDGIDLGPTLGLSDLDTATTSSPTVNLSFFEGIDLGPTLGLSDLDTATTSSPTVNLSFFEGIDLGPTLDLSDIDTTTTKPRVVDTTIDLSGIPGGDDSAETTTAAVATAGAGIQDTGGSEHPK</sequence>
<dbReference type="InParanoid" id="C5KLB1"/>
<organism evidence="3">
    <name type="scientific">Perkinsus marinus (strain ATCC 50983 / TXsc)</name>
    <dbReference type="NCBI Taxonomy" id="423536"/>
    <lineage>
        <taxon>Eukaryota</taxon>
        <taxon>Sar</taxon>
        <taxon>Alveolata</taxon>
        <taxon>Perkinsozoa</taxon>
        <taxon>Perkinsea</taxon>
        <taxon>Perkinsida</taxon>
        <taxon>Perkinsidae</taxon>
        <taxon>Perkinsus</taxon>
    </lineage>
</organism>
<protein>
    <submittedName>
        <fullName evidence="2">Uncharacterized protein</fullName>
    </submittedName>
</protein>
<keyword evidence="1" id="KW-0732">Signal</keyword>
<feature type="signal peptide" evidence="1">
    <location>
        <begin position="1"/>
        <end position="21"/>
    </location>
</feature>
<dbReference type="AlphaFoldDB" id="C5KLB1"/>
<proteinExistence type="predicted"/>
<name>C5KLB1_PERM5</name>
<feature type="chain" id="PRO_5002952756" evidence="1">
    <location>
        <begin position="22"/>
        <end position="220"/>
    </location>
</feature>
<dbReference type="GeneID" id="9061538"/>